<organism evidence="1">
    <name type="scientific">uncultured Caudovirales phage</name>
    <dbReference type="NCBI Taxonomy" id="2100421"/>
    <lineage>
        <taxon>Viruses</taxon>
        <taxon>Duplodnaviria</taxon>
        <taxon>Heunggongvirae</taxon>
        <taxon>Uroviricota</taxon>
        <taxon>Caudoviricetes</taxon>
        <taxon>Peduoviridae</taxon>
        <taxon>Maltschvirus</taxon>
        <taxon>Maltschvirus maltsch</taxon>
    </lineage>
</organism>
<protein>
    <submittedName>
        <fullName evidence="1">Uncharacterized protein</fullName>
    </submittedName>
</protein>
<proteinExistence type="predicted"/>
<gene>
    <name evidence="1" type="ORF">UFOVP380_55</name>
</gene>
<name>A0A6J7X033_9CAUD</name>
<reference evidence="1" key="1">
    <citation type="submission" date="2020-05" db="EMBL/GenBank/DDBJ databases">
        <authorList>
            <person name="Chiriac C."/>
            <person name="Salcher M."/>
            <person name="Ghai R."/>
            <person name="Kavagutti S V."/>
        </authorList>
    </citation>
    <scope>NUCLEOTIDE SEQUENCE</scope>
</reference>
<dbReference type="EMBL" id="LR798317">
    <property type="protein sequence ID" value="CAB5223427.1"/>
    <property type="molecule type" value="Genomic_DNA"/>
</dbReference>
<evidence type="ECO:0000313" key="1">
    <source>
        <dbReference type="EMBL" id="CAB5223427.1"/>
    </source>
</evidence>
<sequence>MDGMISFRRSELPSGTEPKVTEEYTSFLFTALCIEDKIINRIGKKGVLQRVLHKVKGRVEGVPYYVSVLLQKDVPIKVGDTVSGRGTLKVGVFPSGGGFAWYERLEYLEVNGVRVYEESSWPAEEEFF</sequence>
<accession>A0A6J7X033</accession>